<protein>
    <recommendedName>
        <fullName evidence="5">HIG1 domain-containing protein</fullName>
    </recommendedName>
</protein>
<evidence type="ECO:0000256" key="2">
    <source>
        <dbReference type="ARBA" id="ARBA00022692"/>
    </source>
</evidence>
<evidence type="ECO:0000256" key="4">
    <source>
        <dbReference type="ARBA" id="ARBA00023136"/>
    </source>
</evidence>
<organism evidence="6 7">
    <name type="scientific">Ceratopteris richardii</name>
    <name type="common">Triangle waterfern</name>
    <dbReference type="NCBI Taxonomy" id="49495"/>
    <lineage>
        <taxon>Eukaryota</taxon>
        <taxon>Viridiplantae</taxon>
        <taxon>Streptophyta</taxon>
        <taxon>Embryophyta</taxon>
        <taxon>Tracheophyta</taxon>
        <taxon>Polypodiopsida</taxon>
        <taxon>Polypodiidae</taxon>
        <taxon>Polypodiales</taxon>
        <taxon>Pteridineae</taxon>
        <taxon>Pteridaceae</taxon>
        <taxon>Parkerioideae</taxon>
        <taxon>Ceratopteris</taxon>
    </lineage>
</organism>
<dbReference type="PROSITE" id="PS51503">
    <property type="entry name" value="HIG1"/>
    <property type="match status" value="1"/>
</dbReference>
<keyword evidence="7" id="KW-1185">Reference proteome</keyword>
<keyword evidence="2" id="KW-0812">Transmembrane</keyword>
<evidence type="ECO:0000256" key="3">
    <source>
        <dbReference type="ARBA" id="ARBA00022989"/>
    </source>
</evidence>
<gene>
    <name evidence="6" type="ORF">KP509_22G027400</name>
</gene>
<evidence type="ECO:0000313" key="6">
    <source>
        <dbReference type="EMBL" id="KAH7306738.1"/>
    </source>
</evidence>
<accession>A0A8T2S4L0</accession>
<dbReference type="InterPro" id="IPR040153">
    <property type="entry name" value="Rcf2"/>
</dbReference>
<dbReference type="PANTHER" id="PTHR28018:SF2">
    <property type="entry name" value="F18C1.18 PROTEIN-RELATED"/>
    <property type="match status" value="1"/>
</dbReference>
<dbReference type="EMBL" id="CM035427">
    <property type="protein sequence ID" value="KAH7306738.1"/>
    <property type="molecule type" value="Genomic_DNA"/>
</dbReference>
<keyword evidence="4" id="KW-0472">Membrane</keyword>
<dbReference type="OrthoDB" id="1915122at2759"/>
<dbReference type="GO" id="GO:0033617">
    <property type="term" value="P:mitochondrial respiratory chain complex IV assembly"/>
    <property type="evidence" value="ECO:0007669"/>
    <property type="project" value="TreeGrafter"/>
</dbReference>
<name>A0A8T2S4L0_CERRI</name>
<dbReference type="Pfam" id="PF04588">
    <property type="entry name" value="HIG_1_N"/>
    <property type="match status" value="1"/>
</dbReference>
<dbReference type="GO" id="GO:0005739">
    <property type="term" value="C:mitochondrion"/>
    <property type="evidence" value="ECO:0007669"/>
    <property type="project" value="UniProtKB-SubCell"/>
</dbReference>
<evidence type="ECO:0000259" key="5">
    <source>
        <dbReference type="PROSITE" id="PS51503"/>
    </source>
</evidence>
<feature type="domain" description="HIG1" evidence="5">
    <location>
        <begin position="1"/>
        <end position="92"/>
    </location>
</feature>
<dbReference type="OMA" id="PQAHSHK"/>
<dbReference type="Gene3D" id="6.10.140.1320">
    <property type="match status" value="1"/>
</dbReference>
<evidence type="ECO:0000256" key="1">
    <source>
        <dbReference type="ARBA" id="ARBA00004173"/>
    </source>
</evidence>
<keyword evidence="3" id="KW-1133">Transmembrane helix</keyword>
<sequence>MDHRLQTMVEEANRSTLDNIKDWMSQNKLKSVGMVWLSGVASSLAYNWSRPHMKTSVKIMHARVHSQALTLGALLAAAGVEYYGRVHSSKDDNHMTTGQIKD</sequence>
<reference evidence="6" key="1">
    <citation type="submission" date="2021-08" db="EMBL/GenBank/DDBJ databases">
        <title>WGS assembly of Ceratopteris richardii.</title>
        <authorList>
            <person name="Marchant D.B."/>
            <person name="Chen G."/>
            <person name="Jenkins J."/>
            <person name="Shu S."/>
            <person name="Leebens-Mack J."/>
            <person name="Grimwood J."/>
            <person name="Schmutz J."/>
            <person name="Soltis P."/>
            <person name="Soltis D."/>
            <person name="Chen Z.-H."/>
        </authorList>
    </citation>
    <scope>NUCLEOTIDE SEQUENCE</scope>
    <source>
        <strain evidence="6">Whitten #5841</strain>
        <tissue evidence="6">Leaf</tissue>
    </source>
</reference>
<dbReference type="AlphaFoldDB" id="A0A8T2S4L0"/>
<dbReference type="PANTHER" id="PTHR28018">
    <property type="entry name" value="RESPIRATORY SUPERCOMPLEX FACTOR 2, MITOCHONDRIAL"/>
    <property type="match status" value="1"/>
</dbReference>
<evidence type="ECO:0000313" key="7">
    <source>
        <dbReference type="Proteomes" id="UP000825935"/>
    </source>
</evidence>
<dbReference type="InterPro" id="IPR007667">
    <property type="entry name" value="Hypoxia_induced_domain"/>
</dbReference>
<proteinExistence type="predicted"/>
<dbReference type="Proteomes" id="UP000825935">
    <property type="component" value="Chromosome 22"/>
</dbReference>
<comment type="caution">
    <text evidence="6">The sequence shown here is derived from an EMBL/GenBank/DDBJ whole genome shotgun (WGS) entry which is preliminary data.</text>
</comment>
<comment type="subcellular location">
    <subcellularLocation>
        <location evidence="1">Mitochondrion</location>
    </subcellularLocation>
</comment>